<evidence type="ECO:0008006" key="3">
    <source>
        <dbReference type="Google" id="ProtNLM"/>
    </source>
</evidence>
<dbReference type="AlphaFoldDB" id="A0AAD7H264"/>
<keyword evidence="2" id="KW-1185">Reference proteome</keyword>
<gene>
    <name evidence="1" type="ORF">B0H17DRAFT_860571</name>
</gene>
<proteinExistence type="predicted"/>
<sequence length="138" mass="15865">KWNDINQVVCKKIIGILLVQEAHLNEERCEKVEHLFHKTLQIYRSENLQNPTGKGSVAIVLNRQLTNVNGVKITEIITGCAIHIQTNWHREEEINVLGVYAPNDSAENTEFWKEIEDYFVQHPNTPKPDLMGGDFNMV</sequence>
<organism evidence="1 2">
    <name type="scientific">Mycena rosella</name>
    <name type="common">Pink bonnet</name>
    <name type="synonym">Agaricus rosellus</name>
    <dbReference type="NCBI Taxonomy" id="1033263"/>
    <lineage>
        <taxon>Eukaryota</taxon>
        <taxon>Fungi</taxon>
        <taxon>Dikarya</taxon>
        <taxon>Basidiomycota</taxon>
        <taxon>Agaricomycotina</taxon>
        <taxon>Agaricomycetes</taxon>
        <taxon>Agaricomycetidae</taxon>
        <taxon>Agaricales</taxon>
        <taxon>Marasmiineae</taxon>
        <taxon>Mycenaceae</taxon>
        <taxon>Mycena</taxon>
    </lineage>
</organism>
<dbReference type="InterPro" id="IPR036691">
    <property type="entry name" value="Endo/exonu/phosph_ase_sf"/>
</dbReference>
<dbReference type="SUPFAM" id="SSF56219">
    <property type="entry name" value="DNase I-like"/>
    <property type="match status" value="1"/>
</dbReference>
<dbReference type="EMBL" id="JARKIE010000001">
    <property type="protein sequence ID" value="KAJ7710514.1"/>
    <property type="molecule type" value="Genomic_DNA"/>
</dbReference>
<dbReference type="Proteomes" id="UP001221757">
    <property type="component" value="Unassembled WGS sequence"/>
</dbReference>
<feature type="non-terminal residue" evidence="1">
    <location>
        <position position="138"/>
    </location>
</feature>
<feature type="non-terminal residue" evidence="1">
    <location>
        <position position="1"/>
    </location>
</feature>
<reference evidence="1" key="1">
    <citation type="submission" date="2023-03" db="EMBL/GenBank/DDBJ databases">
        <title>Massive genome expansion in bonnet fungi (Mycena s.s.) driven by repeated elements and novel gene families across ecological guilds.</title>
        <authorList>
            <consortium name="Lawrence Berkeley National Laboratory"/>
            <person name="Harder C.B."/>
            <person name="Miyauchi S."/>
            <person name="Viragh M."/>
            <person name="Kuo A."/>
            <person name="Thoen E."/>
            <person name="Andreopoulos B."/>
            <person name="Lu D."/>
            <person name="Skrede I."/>
            <person name="Drula E."/>
            <person name="Henrissat B."/>
            <person name="Morin E."/>
            <person name="Kohler A."/>
            <person name="Barry K."/>
            <person name="LaButti K."/>
            <person name="Morin E."/>
            <person name="Salamov A."/>
            <person name="Lipzen A."/>
            <person name="Mereny Z."/>
            <person name="Hegedus B."/>
            <person name="Baldrian P."/>
            <person name="Stursova M."/>
            <person name="Weitz H."/>
            <person name="Taylor A."/>
            <person name="Grigoriev I.V."/>
            <person name="Nagy L.G."/>
            <person name="Martin F."/>
            <person name="Kauserud H."/>
        </authorList>
    </citation>
    <scope>NUCLEOTIDE SEQUENCE</scope>
    <source>
        <strain evidence="1">CBHHK067</strain>
    </source>
</reference>
<accession>A0AAD7H264</accession>
<evidence type="ECO:0000313" key="1">
    <source>
        <dbReference type="EMBL" id="KAJ7710514.1"/>
    </source>
</evidence>
<comment type="caution">
    <text evidence="1">The sequence shown here is derived from an EMBL/GenBank/DDBJ whole genome shotgun (WGS) entry which is preliminary data.</text>
</comment>
<evidence type="ECO:0000313" key="2">
    <source>
        <dbReference type="Proteomes" id="UP001221757"/>
    </source>
</evidence>
<protein>
    <recommendedName>
        <fullName evidence="3">Endonuclease/exonuclease/phosphatase domain-containing protein</fullName>
    </recommendedName>
</protein>
<dbReference type="Gene3D" id="3.60.10.10">
    <property type="entry name" value="Endonuclease/exonuclease/phosphatase"/>
    <property type="match status" value="1"/>
</dbReference>
<name>A0AAD7H264_MYCRO</name>